<protein>
    <recommendedName>
        <fullName evidence="6">tRNA(Ile)-lysidine synthase</fullName>
        <ecNumber evidence="6">6.3.4.19</ecNumber>
    </recommendedName>
    <alternativeName>
        <fullName evidence="6">tRNA(Ile)-2-lysyl-cytidine synthase</fullName>
    </alternativeName>
    <alternativeName>
        <fullName evidence="6">tRNA(Ile)-lysidine synthetase</fullName>
    </alternativeName>
</protein>
<comment type="function">
    <text evidence="6">Ligates lysine onto the cytidine present at position 34 of the AUA codon-specific tRNA(Ile) that contains the anticodon CAU, in an ATP-dependent manner. Cytidine is converted to lysidine, thus changing the amino acid specificity of the tRNA from methionine to isoleucine.</text>
</comment>
<comment type="subcellular location">
    <subcellularLocation>
        <location evidence="6">Cytoplasm</location>
    </subcellularLocation>
</comment>
<reference evidence="8 9" key="1">
    <citation type="submission" date="2024-08" db="EMBL/GenBank/DDBJ databases">
        <title>Whole-genome sequencing of halo(alkali)philic microorganisms from hypersaline lakes.</title>
        <authorList>
            <person name="Sorokin D.Y."/>
            <person name="Merkel A.Y."/>
            <person name="Messina E."/>
            <person name="Yakimov M."/>
        </authorList>
    </citation>
    <scope>NUCLEOTIDE SEQUENCE [LARGE SCALE GENOMIC DNA]</scope>
    <source>
        <strain evidence="8 9">AB-hyl4</strain>
    </source>
</reference>
<dbReference type="Gene3D" id="3.40.50.620">
    <property type="entry name" value="HUPs"/>
    <property type="match status" value="1"/>
</dbReference>
<accession>A0ABV4U136</accession>
<keyword evidence="2 6" id="KW-0819">tRNA processing</keyword>
<dbReference type="Proteomes" id="UP001575105">
    <property type="component" value="Unassembled WGS sequence"/>
</dbReference>
<evidence type="ECO:0000256" key="1">
    <source>
        <dbReference type="ARBA" id="ARBA00022598"/>
    </source>
</evidence>
<dbReference type="RefSeq" id="WP_425344244.1">
    <property type="nucleotide sequence ID" value="NZ_JBGUBD010000002.1"/>
</dbReference>
<evidence type="ECO:0000256" key="3">
    <source>
        <dbReference type="ARBA" id="ARBA00022741"/>
    </source>
</evidence>
<comment type="catalytic activity">
    <reaction evidence="5 6">
        <text>cytidine(34) in tRNA(Ile2) + L-lysine + ATP = lysidine(34) in tRNA(Ile2) + AMP + diphosphate + H(+)</text>
        <dbReference type="Rhea" id="RHEA:43744"/>
        <dbReference type="Rhea" id="RHEA-COMP:10625"/>
        <dbReference type="Rhea" id="RHEA-COMP:10670"/>
        <dbReference type="ChEBI" id="CHEBI:15378"/>
        <dbReference type="ChEBI" id="CHEBI:30616"/>
        <dbReference type="ChEBI" id="CHEBI:32551"/>
        <dbReference type="ChEBI" id="CHEBI:33019"/>
        <dbReference type="ChEBI" id="CHEBI:82748"/>
        <dbReference type="ChEBI" id="CHEBI:83665"/>
        <dbReference type="ChEBI" id="CHEBI:456215"/>
        <dbReference type="EC" id="6.3.4.19"/>
    </reaction>
</comment>
<dbReference type="HAMAP" id="MF_01161">
    <property type="entry name" value="tRNA_Ile_lys_synt"/>
    <property type="match status" value="1"/>
</dbReference>
<keyword evidence="3 6" id="KW-0547">Nucleotide-binding</keyword>
<keyword evidence="4 6" id="KW-0067">ATP-binding</keyword>
<dbReference type="InterPro" id="IPR014729">
    <property type="entry name" value="Rossmann-like_a/b/a_fold"/>
</dbReference>
<evidence type="ECO:0000256" key="6">
    <source>
        <dbReference type="HAMAP-Rule" id="MF_01161"/>
    </source>
</evidence>
<evidence type="ECO:0000313" key="8">
    <source>
        <dbReference type="EMBL" id="MFA9477319.1"/>
    </source>
</evidence>
<keyword evidence="1 6" id="KW-0436">Ligase</keyword>
<comment type="similarity">
    <text evidence="6">Belongs to the tRNA(Ile)-lysidine synthase family.</text>
</comment>
<keyword evidence="6" id="KW-0963">Cytoplasm</keyword>
<dbReference type="CDD" id="cd01992">
    <property type="entry name" value="TilS_N"/>
    <property type="match status" value="1"/>
</dbReference>
<organism evidence="8 9">
    <name type="scientific">Natronomicrosphaera hydrolytica</name>
    <dbReference type="NCBI Taxonomy" id="3242702"/>
    <lineage>
        <taxon>Bacteria</taxon>
        <taxon>Pseudomonadati</taxon>
        <taxon>Planctomycetota</taxon>
        <taxon>Phycisphaerae</taxon>
        <taxon>Phycisphaerales</taxon>
        <taxon>Phycisphaeraceae</taxon>
        <taxon>Natronomicrosphaera</taxon>
    </lineage>
</organism>
<dbReference type="GO" id="GO:0032267">
    <property type="term" value="F:tRNA(Ile)-lysidine synthase activity"/>
    <property type="evidence" value="ECO:0007669"/>
    <property type="project" value="UniProtKB-EC"/>
</dbReference>
<feature type="domain" description="tRNA(Ile)-lysidine/2-thiocytidine synthase N-terminal" evidence="7">
    <location>
        <begin position="33"/>
        <end position="243"/>
    </location>
</feature>
<dbReference type="EC" id="6.3.4.19" evidence="6"/>
<dbReference type="InterPro" id="IPR012094">
    <property type="entry name" value="tRNA_Ile_lys_synt"/>
</dbReference>
<dbReference type="EMBL" id="JBGUBD010000002">
    <property type="protein sequence ID" value="MFA9477319.1"/>
    <property type="molecule type" value="Genomic_DNA"/>
</dbReference>
<dbReference type="SUPFAM" id="SSF52402">
    <property type="entry name" value="Adenine nucleotide alpha hydrolases-like"/>
    <property type="match status" value="1"/>
</dbReference>
<dbReference type="InterPro" id="IPR012795">
    <property type="entry name" value="tRNA_Ile_lys_synt_N"/>
</dbReference>
<dbReference type="PANTHER" id="PTHR43033:SF1">
    <property type="entry name" value="TRNA(ILE)-LYSIDINE SYNTHASE-RELATED"/>
    <property type="match status" value="1"/>
</dbReference>
<name>A0ABV4U136_9BACT</name>
<comment type="domain">
    <text evidence="6">The N-terminal region contains the highly conserved SGGXDS motif, predicted to be a P-loop motif involved in ATP binding.</text>
</comment>
<evidence type="ECO:0000256" key="2">
    <source>
        <dbReference type="ARBA" id="ARBA00022694"/>
    </source>
</evidence>
<sequence length="367" mass="40802">MPADPPNLIGHPLVQAVARALRRRCRVRPPARVLVAVSGGADSVALLRALALLSERRGFGLQLGVGHVQHHLRDPASEEDAVFVESLAGTLDLPYFRADLQLSSANFGANQPAIPTNLEARARRERYTALLTMAEAFETDLIATAHHSDDQLETLLMRLLRGAGVVGLRGIAWRRNVRFELRGSTHDLAESPASSPTRSCALIRPMLAATRENTLDFLKQLGQPWREDHTNADTSRWRARLRQDVLPVLREMRGNASTMAVSLADHARDVHRLIEAEVSRHHERVDRNSISATLDRGEARLMPRVVLVALLRRLLNELGVPRDRLGKRTLSPIVRAIRDRTGGTRHFDLTQAMHVTITRSEITLGPV</sequence>
<comment type="caution">
    <text evidence="8">The sequence shown here is derived from an EMBL/GenBank/DDBJ whole genome shotgun (WGS) entry which is preliminary data.</text>
</comment>
<dbReference type="NCBIfam" id="TIGR02432">
    <property type="entry name" value="lysidine_TilS_N"/>
    <property type="match status" value="1"/>
</dbReference>
<dbReference type="PANTHER" id="PTHR43033">
    <property type="entry name" value="TRNA(ILE)-LYSIDINE SYNTHASE-RELATED"/>
    <property type="match status" value="1"/>
</dbReference>
<gene>
    <name evidence="6 8" type="primary">tilS</name>
    <name evidence="8" type="ORF">ACERK3_03310</name>
</gene>
<evidence type="ECO:0000313" key="9">
    <source>
        <dbReference type="Proteomes" id="UP001575105"/>
    </source>
</evidence>
<evidence type="ECO:0000256" key="5">
    <source>
        <dbReference type="ARBA" id="ARBA00048539"/>
    </source>
</evidence>
<proteinExistence type="inferred from homology"/>
<feature type="binding site" evidence="6">
    <location>
        <begin position="38"/>
        <end position="43"/>
    </location>
    <ligand>
        <name>ATP</name>
        <dbReference type="ChEBI" id="CHEBI:30616"/>
    </ligand>
</feature>
<dbReference type="InterPro" id="IPR011063">
    <property type="entry name" value="TilS/TtcA_N"/>
</dbReference>
<evidence type="ECO:0000256" key="4">
    <source>
        <dbReference type="ARBA" id="ARBA00022840"/>
    </source>
</evidence>
<evidence type="ECO:0000259" key="7">
    <source>
        <dbReference type="Pfam" id="PF01171"/>
    </source>
</evidence>
<dbReference type="Pfam" id="PF01171">
    <property type="entry name" value="ATP_bind_3"/>
    <property type="match status" value="1"/>
</dbReference>
<keyword evidence="9" id="KW-1185">Reference proteome</keyword>